<dbReference type="Pfam" id="PF00005">
    <property type="entry name" value="ABC_tran"/>
    <property type="match status" value="1"/>
</dbReference>
<keyword evidence="2 5" id="KW-0812">Transmembrane</keyword>
<feature type="transmembrane region" description="Helical" evidence="5">
    <location>
        <begin position="382"/>
        <end position="404"/>
    </location>
</feature>
<feature type="domain" description="ABC transmembrane type-1" evidence="7">
    <location>
        <begin position="188"/>
        <end position="438"/>
    </location>
</feature>
<feature type="transmembrane region" description="Helical" evidence="5">
    <location>
        <begin position="189"/>
        <end position="209"/>
    </location>
</feature>
<evidence type="ECO:0000259" key="7">
    <source>
        <dbReference type="PROSITE" id="PS50929"/>
    </source>
</evidence>
<keyword evidence="8" id="KW-0067">ATP-binding</keyword>
<dbReference type="InterPro" id="IPR039421">
    <property type="entry name" value="Type_1_exporter"/>
</dbReference>
<dbReference type="AlphaFoldDB" id="A0A7V8VFV9"/>
<dbReference type="GO" id="GO:0016887">
    <property type="term" value="F:ATP hydrolysis activity"/>
    <property type="evidence" value="ECO:0007669"/>
    <property type="project" value="InterPro"/>
</dbReference>
<dbReference type="GO" id="GO:0005524">
    <property type="term" value="F:ATP binding"/>
    <property type="evidence" value="ECO:0007669"/>
    <property type="project" value="UniProtKB-KW"/>
</dbReference>
<comment type="subcellular location">
    <subcellularLocation>
        <location evidence="1">Cell membrane</location>
        <topology evidence="1">Multi-pass membrane protein</topology>
    </subcellularLocation>
</comment>
<dbReference type="InterPro" id="IPR027417">
    <property type="entry name" value="P-loop_NTPase"/>
</dbReference>
<protein>
    <submittedName>
        <fullName evidence="8">ABC transporter ATP-binding protein</fullName>
    </submittedName>
</protein>
<evidence type="ECO:0000256" key="4">
    <source>
        <dbReference type="ARBA" id="ARBA00023136"/>
    </source>
</evidence>
<feature type="transmembrane region" description="Helical" evidence="5">
    <location>
        <begin position="410"/>
        <end position="430"/>
    </location>
</feature>
<dbReference type="Pfam" id="PF00664">
    <property type="entry name" value="ABC_membrane"/>
    <property type="match status" value="1"/>
</dbReference>
<dbReference type="InterPro" id="IPR011527">
    <property type="entry name" value="ABC1_TM_dom"/>
</dbReference>
<evidence type="ECO:0000256" key="1">
    <source>
        <dbReference type="ARBA" id="ARBA00004651"/>
    </source>
</evidence>
<dbReference type="PROSITE" id="PS50893">
    <property type="entry name" value="ABC_TRANSPORTER_2"/>
    <property type="match status" value="1"/>
</dbReference>
<dbReference type="PANTHER" id="PTHR43394">
    <property type="entry name" value="ATP-DEPENDENT PERMEASE MDL1, MITOCHONDRIAL"/>
    <property type="match status" value="1"/>
</dbReference>
<feature type="transmembrane region" description="Helical" evidence="5">
    <location>
        <begin position="28"/>
        <end position="48"/>
    </location>
</feature>
<evidence type="ECO:0000256" key="5">
    <source>
        <dbReference type="SAM" id="Phobius"/>
    </source>
</evidence>
<dbReference type="Gene3D" id="1.20.1560.10">
    <property type="entry name" value="ABC transporter type 1, transmembrane domain"/>
    <property type="match status" value="1"/>
</dbReference>
<dbReference type="PANTHER" id="PTHR43394:SF1">
    <property type="entry name" value="ATP-BINDING CASSETTE SUB-FAMILY B MEMBER 10, MITOCHONDRIAL"/>
    <property type="match status" value="1"/>
</dbReference>
<dbReference type="GO" id="GO:0005886">
    <property type="term" value="C:plasma membrane"/>
    <property type="evidence" value="ECO:0007669"/>
    <property type="project" value="UniProtKB-SubCell"/>
</dbReference>
<dbReference type="Proteomes" id="UP000542342">
    <property type="component" value="Unassembled WGS sequence"/>
</dbReference>
<evidence type="ECO:0000313" key="9">
    <source>
        <dbReference type="Proteomes" id="UP000542342"/>
    </source>
</evidence>
<keyword evidence="8" id="KW-0547">Nucleotide-binding</keyword>
<evidence type="ECO:0000256" key="3">
    <source>
        <dbReference type="ARBA" id="ARBA00022989"/>
    </source>
</evidence>
<keyword evidence="9" id="KW-1185">Reference proteome</keyword>
<feature type="domain" description="ABC transporter" evidence="6">
    <location>
        <begin position="472"/>
        <end position="707"/>
    </location>
</feature>
<organism evidence="8 9">
    <name type="scientific">Thermogemmata fonticola</name>
    <dbReference type="NCBI Taxonomy" id="2755323"/>
    <lineage>
        <taxon>Bacteria</taxon>
        <taxon>Pseudomonadati</taxon>
        <taxon>Planctomycetota</taxon>
        <taxon>Planctomycetia</taxon>
        <taxon>Gemmatales</taxon>
        <taxon>Gemmataceae</taxon>
        <taxon>Thermogemmata</taxon>
    </lineage>
</organism>
<feature type="transmembrane region" description="Helical" evidence="5">
    <location>
        <begin position="281"/>
        <end position="309"/>
    </location>
</feature>
<dbReference type="RefSeq" id="WP_194538993.1">
    <property type="nucleotide sequence ID" value="NZ_JACEFB010000011.1"/>
</dbReference>
<comment type="caution">
    <text evidence="8">The sequence shown here is derived from an EMBL/GenBank/DDBJ whole genome shotgun (WGS) entry which is preliminary data.</text>
</comment>
<dbReference type="PROSITE" id="PS50929">
    <property type="entry name" value="ABC_TM1F"/>
    <property type="match status" value="1"/>
</dbReference>
<dbReference type="Gene3D" id="3.40.50.300">
    <property type="entry name" value="P-loop containing nucleotide triphosphate hydrolases"/>
    <property type="match status" value="1"/>
</dbReference>
<sequence length="721" mass="80224">MNGAAWQRLSRDFCKAKVEQWGARAGSVLVGIVTVILVAWLYLFVALLTDRGRIPGFADLSAGEQARLADEWSRWSAEQRLERGQRFGVSAEAQQQVAEQGLEAALPLEQWEGIWRAVAYQALEEHVGPEAAETYRASLGESRMGPSGPLGVLPVVVQERQRWTGRFLGRLAAWNGWTWRPSGSGIPNFPYLTGLFLAAFALVVLRSLASTTVTYLASAVMLDVITRLRRAIYLHTYRLGSLAIRTAGTAEAEALFTRQAETAGQAMYSVVTLPWRAIPQLAGLLLLILLVHFWLAVTFVVMAALVWLVGGQLSAYYRREGRQGSRQLQSAQALLLESLRLVRLVKCYQLERFNQNRVERQLSTLIRAAWRKLRGDALAEPMLHAVALLGGAGLLYLGGLSVLAGEFSPAGLAVLAVALVGLAPAVVDLFRVRSRWRRGVEAADAILEYLERKGEAAEAVDAEYLPPLRSRIEFRHVSLLEPGSDRYLLENLTFAIPAGAKVAFVGSDRRALRSLAYLLPRFFDPTQGEIRIEDKNIRWVTHESLRLQVALVMEDEWVFTDTVANNIGCGDPQYRLPQIIEAAKLAHAHQFIERLPYGYETVIGEHGVPLTPGQAFRIALARALVRDPSILVVEEPGPPVDEDTLVLLDDTLQRVAPGRTILVLAQRLTTLRWVDRVFLIVNGKISDMGTHRELWQRNDYYRRLQLLAEAQVAETASNPQE</sequence>
<name>A0A7V8VFV9_9BACT</name>
<reference evidence="8 9" key="1">
    <citation type="submission" date="2020-07" db="EMBL/GenBank/DDBJ databases">
        <title>Thermogemmata thermophila gen. nov., sp. nov., a novel moderate thermophilic planctomycete from a Kamchatka hot spring.</title>
        <authorList>
            <person name="Elcheninov A.G."/>
            <person name="Podosokorskaya O.A."/>
            <person name="Kovaleva O.L."/>
            <person name="Novikov A."/>
            <person name="Bonch-Osmolovskaya E.A."/>
            <person name="Toshchakov S.V."/>
            <person name="Kublanov I.V."/>
        </authorList>
    </citation>
    <scope>NUCLEOTIDE SEQUENCE [LARGE SCALE GENOMIC DNA]</scope>
    <source>
        <strain evidence="8 9">2918</strain>
    </source>
</reference>
<accession>A0A7V8VFV9</accession>
<evidence type="ECO:0000256" key="2">
    <source>
        <dbReference type="ARBA" id="ARBA00022692"/>
    </source>
</evidence>
<gene>
    <name evidence="8" type="ORF">H0921_13445</name>
</gene>
<evidence type="ECO:0000313" key="8">
    <source>
        <dbReference type="EMBL" id="MBA2227162.1"/>
    </source>
</evidence>
<proteinExistence type="predicted"/>
<evidence type="ECO:0000259" key="6">
    <source>
        <dbReference type="PROSITE" id="PS50893"/>
    </source>
</evidence>
<dbReference type="InterPro" id="IPR003439">
    <property type="entry name" value="ABC_transporter-like_ATP-bd"/>
</dbReference>
<dbReference type="EMBL" id="JACEFB010000011">
    <property type="protein sequence ID" value="MBA2227162.1"/>
    <property type="molecule type" value="Genomic_DNA"/>
</dbReference>
<dbReference type="InterPro" id="IPR036640">
    <property type="entry name" value="ABC1_TM_sf"/>
</dbReference>
<keyword evidence="3 5" id="KW-1133">Transmembrane helix</keyword>
<dbReference type="SUPFAM" id="SSF90123">
    <property type="entry name" value="ABC transporter transmembrane region"/>
    <property type="match status" value="1"/>
</dbReference>
<dbReference type="GO" id="GO:0015421">
    <property type="term" value="F:ABC-type oligopeptide transporter activity"/>
    <property type="evidence" value="ECO:0007669"/>
    <property type="project" value="TreeGrafter"/>
</dbReference>
<keyword evidence="4 5" id="KW-0472">Membrane</keyword>
<dbReference type="SUPFAM" id="SSF52540">
    <property type="entry name" value="P-loop containing nucleoside triphosphate hydrolases"/>
    <property type="match status" value="1"/>
</dbReference>